<organism evidence="6 7">
    <name type="scientific">Cyclostephanos tholiformis</name>
    <dbReference type="NCBI Taxonomy" id="382380"/>
    <lineage>
        <taxon>Eukaryota</taxon>
        <taxon>Sar</taxon>
        <taxon>Stramenopiles</taxon>
        <taxon>Ochrophyta</taxon>
        <taxon>Bacillariophyta</taxon>
        <taxon>Coscinodiscophyceae</taxon>
        <taxon>Thalassiosirophycidae</taxon>
        <taxon>Stephanodiscales</taxon>
        <taxon>Stephanodiscaceae</taxon>
        <taxon>Cyclostephanos</taxon>
    </lineage>
</organism>
<feature type="binding site" evidence="2">
    <location>
        <position position="111"/>
    </location>
    <ligand>
        <name>Fe cation</name>
        <dbReference type="ChEBI" id="CHEBI:24875"/>
    </ligand>
</feature>
<feature type="binding site" evidence="2">
    <location>
        <position position="109"/>
    </location>
    <ligand>
        <name>Fe cation</name>
        <dbReference type="ChEBI" id="CHEBI:24875"/>
    </ligand>
</feature>
<dbReference type="AlphaFoldDB" id="A0ABD3SPE1"/>
<dbReference type="CDD" id="cd02247">
    <property type="entry name" value="cupin_pirin_C"/>
    <property type="match status" value="1"/>
</dbReference>
<dbReference type="InterPro" id="IPR014710">
    <property type="entry name" value="RmlC-like_jellyroll"/>
</dbReference>
<dbReference type="Pfam" id="PF02678">
    <property type="entry name" value="Pirin"/>
    <property type="match status" value="1"/>
</dbReference>
<evidence type="ECO:0000313" key="6">
    <source>
        <dbReference type="EMBL" id="KAL3826464.1"/>
    </source>
</evidence>
<evidence type="ECO:0000256" key="3">
    <source>
        <dbReference type="RuleBase" id="RU003457"/>
    </source>
</evidence>
<dbReference type="InterPro" id="IPR008778">
    <property type="entry name" value="Pirin_C_dom"/>
</dbReference>
<dbReference type="EMBL" id="JALLPB020000021">
    <property type="protein sequence ID" value="KAL3826464.1"/>
    <property type="molecule type" value="Genomic_DNA"/>
</dbReference>
<evidence type="ECO:0008006" key="8">
    <source>
        <dbReference type="Google" id="ProtNLM"/>
    </source>
</evidence>
<gene>
    <name evidence="6" type="ORF">ACHAXA_011273</name>
</gene>
<reference evidence="6 7" key="1">
    <citation type="submission" date="2024-10" db="EMBL/GenBank/DDBJ databases">
        <title>Updated reference genomes for cyclostephanoid diatoms.</title>
        <authorList>
            <person name="Roberts W.R."/>
            <person name="Alverson A.J."/>
        </authorList>
    </citation>
    <scope>NUCLEOTIDE SEQUENCE [LARGE SCALE GENOMIC DNA]</scope>
    <source>
        <strain evidence="6 7">AJA228-03</strain>
    </source>
</reference>
<accession>A0ABD3SPE1</accession>
<evidence type="ECO:0000259" key="5">
    <source>
        <dbReference type="Pfam" id="PF05726"/>
    </source>
</evidence>
<dbReference type="InterPro" id="IPR011051">
    <property type="entry name" value="RmlC_Cupin_sf"/>
</dbReference>
<feature type="binding site" evidence="2">
    <location>
        <position position="67"/>
    </location>
    <ligand>
        <name>Fe cation</name>
        <dbReference type="ChEBI" id="CHEBI:24875"/>
    </ligand>
</feature>
<evidence type="ECO:0000259" key="4">
    <source>
        <dbReference type="Pfam" id="PF02678"/>
    </source>
</evidence>
<evidence type="ECO:0000256" key="1">
    <source>
        <dbReference type="ARBA" id="ARBA00008416"/>
    </source>
</evidence>
<keyword evidence="7" id="KW-1185">Reference proteome</keyword>
<dbReference type="PIRSF" id="PIRSF006232">
    <property type="entry name" value="Pirin"/>
    <property type="match status" value="1"/>
</dbReference>
<dbReference type="InterPro" id="IPR003829">
    <property type="entry name" value="Pirin_N_dom"/>
</dbReference>
<protein>
    <recommendedName>
        <fullName evidence="8">Pirin</fullName>
    </recommendedName>
</protein>
<comment type="similarity">
    <text evidence="1 3">Belongs to the pirin family.</text>
</comment>
<evidence type="ECO:0000313" key="7">
    <source>
        <dbReference type="Proteomes" id="UP001530377"/>
    </source>
</evidence>
<feature type="domain" description="Pirin C-terminal" evidence="5">
    <location>
        <begin position="184"/>
        <end position="290"/>
    </location>
</feature>
<dbReference type="SUPFAM" id="SSF51182">
    <property type="entry name" value="RmlC-like cupins"/>
    <property type="match status" value="1"/>
</dbReference>
<comment type="caution">
    <text evidence="6">The sequence shown here is derived from an EMBL/GenBank/DDBJ whole genome shotgun (WGS) entry which is preliminary data.</text>
</comment>
<keyword evidence="2" id="KW-0479">Metal-binding</keyword>
<keyword evidence="2" id="KW-0408">Iron</keyword>
<dbReference type="Proteomes" id="UP001530377">
    <property type="component" value="Unassembled WGS sequence"/>
</dbReference>
<dbReference type="InterPro" id="IPR012093">
    <property type="entry name" value="Pirin"/>
</dbReference>
<dbReference type="Pfam" id="PF05726">
    <property type="entry name" value="Pirin_C"/>
    <property type="match status" value="1"/>
</dbReference>
<dbReference type="PANTHER" id="PTHR13903:SF8">
    <property type="entry name" value="PIRIN"/>
    <property type="match status" value="1"/>
</dbReference>
<dbReference type="PANTHER" id="PTHR13903">
    <property type="entry name" value="PIRIN-RELATED"/>
    <property type="match status" value="1"/>
</dbReference>
<proteinExistence type="inferred from homology"/>
<comment type="cofactor">
    <cofactor evidence="2">
        <name>Fe cation</name>
        <dbReference type="ChEBI" id="CHEBI:24875"/>
    </cofactor>
    <text evidence="2">Binds 1 Fe cation per subunit.</text>
</comment>
<evidence type="ECO:0000256" key="2">
    <source>
        <dbReference type="PIRSR" id="PIRSR006232-1"/>
    </source>
</evidence>
<dbReference type="Gene3D" id="2.60.120.10">
    <property type="entry name" value="Jelly Rolls"/>
    <property type="match status" value="2"/>
</dbReference>
<name>A0ABD3SPE1_9STRA</name>
<feature type="binding site" evidence="2">
    <location>
        <position position="65"/>
    </location>
    <ligand>
        <name>Fe cation</name>
        <dbReference type="ChEBI" id="CHEBI:24875"/>
    </ligand>
</feature>
<feature type="domain" description="Pirin N-terminal" evidence="4">
    <location>
        <begin position="23"/>
        <end position="128"/>
    </location>
</feature>
<sequence length="311" mass="34131">MSMPIKAIAEEGITHPFGDHRSVKQAFPAAITSEHSDPFLMCDYLDMVETAGKARHDDAFPIDWHPHRGMDIATYLRTGTGRHADSLGNRMTFDSPGMQWMSVGSGVEHAEGGGDDPGTNVRGFQIWINVPKERKMDDPRYGTVPSEDLPSVALGDGIGTALVLAGDAYGVRGPFETVQEVQMIDFRVGGGRTLEFSIGEGLDTAILYVYEGCLKSVNGENDVQSGSVILLDATVDALRGLNIKTKDEEAGVMLFAGKKLKEPIAWHGPIVMNTQEQIRTTLLELRTGKFPPKRVDWDYKRMAAFPTKMNF</sequence>